<feature type="transmembrane region" description="Helical" evidence="5">
    <location>
        <begin position="82"/>
        <end position="101"/>
    </location>
</feature>
<accession>A0A0C2FX57</accession>
<keyword evidence="2 5" id="KW-0812">Transmembrane</keyword>
<dbReference type="PANTHER" id="PTHR24064">
    <property type="entry name" value="SOLUTE CARRIER FAMILY 22 MEMBER"/>
    <property type="match status" value="1"/>
</dbReference>
<feature type="transmembrane region" description="Helical" evidence="5">
    <location>
        <begin position="38"/>
        <end position="61"/>
    </location>
</feature>
<protein>
    <submittedName>
        <fullName evidence="6">Uncharacterized protein</fullName>
    </submittedName>
</protein>
<sequence length="137" mass="15178">SVFEMLRNPGVFRRLGVLWMMWFVAAFCEYGNNLNSNAIYGNLFTNQMLFAVFIIIAKWVLLAADTWYPALNRRTLHQGAQLGIGILVVNVAGTAFLEYTWDACFLCAMESFETSCRGACTGSCSLMARIGAIASPL</sequence>
<feature type="non-terminal residue" evidence="6">
    <location>
        <position position="137"/>
    </location>
</feature>
<proteinExistence type="predicted"/>
<keyword evidence="4 5" id="KW-0472">Membrane</keyword>
<evidence type="ECO:0000256" key="4">
    <source>
        <dbReference type="ARBA" id="ARBA00023136"/>
    </source>
</evidence>
<evidence type="ECO:0000256" key="2">
    <source>
        <dbReference type="ARBA" id="ARBA00022692"/>
    </source>
</evidence>
<reference evidence="6 7" key="1">
    <citation type="submission" date="2013-12" db="EMBL/GenBank/DDBJ databases">
        <title>Draft genome of the parsitic nematode Ancylostoma duodenale.</title>
        <authorList>
            <person name="Mitreva M."/>
        </authorList>
    </citation>
    <scope>NUCLEOTIDE SEQUENCE [LARGE SCALE GENOMIC DNA]</scope>
    <source>
        <strain evidence="6 7">Zhejiang</strain>
    </source>
</reference>
<dbReference type="EMBL" id="KN753357">
    <property type="protein sequence ID" value="KIH49461.1"/>
    <property type="molecule type" value="Genomic_DNA"/>
</dbReference>
<keyword evidence="3 5" id="KW-1133">Transmembrane helix</keyword>
<feature type="transmembrane region" description="Helical" evidence="5">
    <location>
        <begin position="12"/>
        <end position="32"/>
    </location>
</feature>
<dbReference type="InterPro" id="IPR036259">
    <property type="entry name" value="MFS_trans_sf"/>
</dbReference>
<name>A0A0C2FX57_9BILA</name>
<evidence type="ECO:0000313" key="6">
    <source>
        <dbReference type="EMBL" id="KIH49461.1"/>
    </source>
</evidence>
<dbReference type="AlphaFoldDB" id="A0A0C2FX57"/>
<evidence type="ECO:0000256" key="5">
    <source>
        <dbReference type="SAM" id="Phobius"/>
    </source>
</evidence>
<comment type="subcellular location">
    <subcellularLocation>
        <location evidence="1">Membrane</location>
        <topology evidence="1">Multi-pass membrane protein</topology>
    </subcellularLocation>
</comment>
<evidence type="ECO:0000256" key="3">
    <source>
        <dbReference type="ARBA" id="ARBA00022989"/>
    </source>
</evidence>
<dbReference type="Gene3D" id="1.20.1250.20">
    <property type="entry name" value="MFS general substrate transporter like domains"/>
    <property type="match status" value="1"/>
</dbReference>
<dbReference type="GO" id="GO:0016020">
    <property type="term" value="C:membrane"/>
    <property type="evidence" value="ECO:0007669"/>
    <property type="project" value="UniProtKB-SubCell"/>
</dbReference>
<evidence type="ECO:0000313" key="7">
    <source>
        <dbReference type="Proteomes" id="UP000054047"/>
    </source>
</evidence>
<dbReference type="OrthoDB" id="5858908at2759"/>
<feature type="non-terminal residue" evidence="6">
    <location>
        <position position="1"/>
    </location>
</feature>
<keyword evidence="7" id="KW-1185">Reference proteome</keyword>
<evidence type="ECO:0000256" key="1">
    <source>
        <dbReference type="ARBA" id="ARBA00004141"/>
    </source>
</evidence>
<gene>
    <name evidence="6" type="ORF">ANCDUO_20464</name>
</gene>
<organism evidence="6 7">
    <name type="scientific">Ancylostoma duodenale</name>
    <dbReference type="NCBI Taxonomy" id="51022"/>
    <lineage>
        <taxon>Eukaryota</taxon>
        <taxon>Metazoa</taxon>
        <taxon>Ecdysozoa</taxon>
        <taxon>Nematoda</taxon>
        <taxon>Chromadorea</taxon>
        <taxon>Rhabditida</taxon>
        <taxon>Rhabditina</taxon>
        <taxon>Rhabditomorpha</taxon>
        <taxon>Strongyloidea</taxon>
        <taxon>Ancylostomatidae</taxon>
        <taxon>Ancylostomatinae</taxon>
        <taxon>Ancylostoma</taxon>
    </lineage>
</organism>
<dbReference type="Proteomes" id="UP000054047">
    <property type="component" value="Unassembled WGS sequence"/>
</dbReference>